<keyword evidence="2" id="KW-1185">Reference proteome</keyword>
<dbReference type="EMBL" id="JADEXP010000119">
    <property type="protein sequence ID" value="MBE9067801.1"/>
    <property type="molecule type" value="Genomic_DNA"/>
</dbReference>
<reference evidence="1" key="1">
    <citation type="submission" date="2020-10" db="EMBL/GenBank/DDBJ databases">
        <authorList>
            <person name="Castelo-Branco R."/>
            <person name="Eusebio N."/>
            <person name="Adriana R."/>
            <person name="Vieira A."/>
            <person name="Brugerolle De Fraissinette N."/>
            <person name="Rezende De Castro R."/>
            <person name="Schneider M.P."/>
            <person name="Vasconcelos V."/>
            <person name="Leao P.N."/>
        </authorList>
    </citation>
    <scope>NUCLEOTIDE SEQUENCE</scope>
    <source>
        <strain evidence="1">LEGE 11479</strain>
    </source>
</reference>
<accession>A0A928ZUP8</accession>
<organism evidence="1 2">
    <name type="scientific">Leptolyngbya cf. ectocarpi LEGE 11479</name>
    <dbReference type="NCBI Taxonomy" id="1828722"/>
    <lineage>
        <taxon>Bacteria</taxon>
        <taxon>Bacillati</taxon>
        <taxon>Cyanobacteriota</taxon>
        <taxon>Cyanophyceae</taxon>
        <taxon>Leptolyngbyales</taxon>
        <taxon>Leptolyngbyaceae</taxon>
        <taxon>Leptolyngbya group</taxon>
        <taxon>Leptolyngbya</taxon>
    </lineage>
</organism>
<dbReference type="AlphaFoldDB" id="A0A928ZUP8"/>
<evidence type="ECO:0000313" key="2">
    <source>
        <dbReference type="Proteomes" id="UP000615026"/>
    </source>
</evidence>
<protein>
    <submittedName>
        <fullName evidence="1">p-aminobenzoate N-oxygenase AurF</fullName>
    </submittedName>
</protein>
<proteinExistence type="predicted"/>
<evidence type="ECO:0000313" key="1">
    <source>
        <dbReference type="EMBL" id="MBE9067801.1"/>
    </source>
</evidence>
<name>A0A928ZUP8_LEPEC</name>
<comment type="caution">
    <text evidence="1">The sequence shown here is derived from an EMBL/GenBank/DDBJ whole genome shotgun (WGS) entry which is preliminary data.</text>
</comment>
<dbReference type="Proteomes" id="UP000615026">
    <property type="component" value="Unassembled WGS sequence"/>
</dbReference>
<gene>
    <name evidence="1" type="ORF">IQ260_14180</name>
</gene>
<sequence>MEINYRRNQRQDHTQLLDQAGQDFCYADCSDSYWNPEPFSLLYGTPLWDQASDYQRVVLNQLYWVAYYSQIISAEIATIFFNQTSAVALYAHEGFRTICDMLDLESSQERAHISAFRAVAEQTEQILLGKRLFSYPMRGPFTETMIFADTHQFKRWWKQIQLQAFGFISSNNSFLACQYFTVRGLRTLNGKLIQHQLSRYYQNDTDQGHVPIPAKISFYHFMDESFHFNSSTLLSHEVIRCLPTPTKFEAFVANLGIRGCQQDHRQFSVAVNGIFWHDPALYLKVYELLRSHIFAMDDAEAQTMMRACFTQESDGLHHSYRTHQEAMASYRAYLEPLDYVWPSNRAMKIMEQASIEQYLHTQRRALPRFFQELKQQP</sequence>